<comment type="caution">
    <text evidence="1">The sequence shown here is derived from an EMBL/GenBank/DDBJ whole genome shotgun (WGS) entry which is preliminary data.</text>
</comment>
<reference evidence="1" key="1">
    <citation type="submission" date="2013-04" db="EMBL/GenBank/DDBJ databases">
        <authorList>
            <person name="Qu J."/>
            <person name="Murali S.C."/>
            <person name="Bandaranaike D."/>
            <person name="Bellair M."/>
            <person name="Blankenburg K."/>
            <person name="Chao H."/>
            <person name="Dinh H."/>
            <person name="Doddapaneni H."/>
            <person name="Downs B."/>
            <person name="Dugan-Rocha S."/>
            <person name="Elkadiri S."/>
            <person name="Gnanaolivu R.D."/>
            <person name="Hernandez B."/>
            <person name="Javaid M."/>
            <person name="Jayaseelan J.C."/>
            <person name="Lee S."/>
            <person name="Li M."/>
            <person name="Ming W."/>
            <person name="Munidasa M."/>
            <person name="Muniz J."/>
            <person name="Nguyen L."/>
            <person name="Ongeri F."/>
            <person name="Osuji N."/>
            <person name="Pu L.-L."/>
            <person name="Puazo M."/>
            <person name="Qu C."/>
            <person name="Quiroz J."/>
            <person name="Raj R."/>
            <person name="Weissenberger G."/>
            <person name="Xin Y."/>
            <person name="Zou X."/>
            <person name="Han Y."/>
            <person name="Richards S."/>
            <person name="Worley K."/>
            <person name="Muzny D."/>
            <person name="Gibbs R."/>
        </authorList>
    </citation>
    <scope>NUCLEOTIDE SEQUENCE</scope>
    <source>
        <strain evidence="1">Sampled in the wild</strain>
    </source>
</reference>
<reference evidence="1" key="2">
    <citation type="submission" date="2017-10" db="EMBL/GenBank/DDBJ databases">
        <title>Ladona fulva Genome sequencing and assembly.</title>
        <authorList>
            <person name="Murali S."/>
            <person name="Richards S."/>
            <person name="Bandaranaike D."/>
            <person name="Bellair M."/>
            <person name="Blankenburg K."/>
            <person name="Chao H."/>
            <person name="Dinh H."/>
            <person name="Doddapaneni H."/>
            <person name="Dugan-Rocha S."/>
            <person name="Elkadiri S."/>
            <person name="Gnanaolivu R."/>
            <person name="Hernandez B."/>
            <person name="Skinner E."/>
            <person name="Javaid M."/>
            <person name="Lee S."/>
            <person name="Li M."/>
            <person name="Ming W."/>
            <person name="Munidasa M."/>
            <person name="Muniz J."/>
            <person name="Nguyen L."/>
            <person name="Hughes D."/>
            <person name="Osuji N."/>
            <person name="Pu L.-L."/>
            <person name="Puazo M."/>
            <person name="Qu C."/>
            <person name="Quiroz J."/>
            <person name="Raj R."/>
            <person name="Weissenberger G."/>
            <person name="Xin Y."/>
            <person name="Zou X."/>
            <person name="Han Y."/>
            <person name="Worley K."/>
            <person name="Muzny D."/>
            <person name="Gibbs R."/>
        </authorList>
    </citation>
    <scope>NUCLEOTIDE SEQUENCE</scope>
    <source>
        <strain evidence="1">Sampled in the wild</strain>
    </source>
</reference>
<proteinExistence type="predicted"/>
<dbReference type="Gene3D" id="3.30.420.10">
    <property type="entry name" value="Ribonuclease H-like superfamily/Ribonuclease H"/>
    <property type="match status" value="1"/>
</dbReference>
<dbReference type="InterPro" id="IPR036397">
    <property type="entry name" value="RNaseH_sf"/>
</dbReference>
<dbReference type="EMBL" id="KZ308473">
    <property type="protein sequence ID" value="KAG8230260.1"/>
    <property type="molecule type" value="Genomic_DNA"/>
</dbReference>
<sequence length="100" mass="11618">MYISFHADPQHQLCLVRDTNITWCQLTGFEMKASTSRKRSADIEKEVGTVNMVSYYQMLIKLKSAIQIKISGLFSDWVLFLDDNTRPHTVWDTAEHICHL</sequence>
<organism evidence="1 2">
    <name type="scientific">Ladona fulva</name>
    <name type="common">Scarce chaser dragonfly</name>
    <name type="synonym">Libellula fulva</name>
    <dbReference type="NCBI Taxonomy" id="123851"/>
    <lineage>
        <taxon>Eukaryota</taxon>
        <taxon>Metazoa</taxon>
        <taxon>Ecdysozoa</taxon>
        <taxon>Arthropoda</taxon>
        <taxon>Hexapoda</taxon>
        <taxon>Insecta</taxon>
        <taxon>Pterygota</taxon>
        <taxon>Palaeoptera</taxon>
        <taxon>Odonata</taxon>
        <taxon>Epiprocta</taxon>
        <taxon>Anisoptera</taxon>
        <taxon>Libelluloidea</taxon>
        <taxon>Libellulidae</taxon>
        <taxon>Ladona</taxon>
    </lineage>
</organism>
<evidence type="ECO:0000313" key="1">
    <source>
        <dbReference type="EMBL" id="KAG8230260.1"/>
    </source>
</evidence>
<keyword evidence="2" id="KW-1185">Reference proteome</keyword>
<evidence type="ECO:0000313" key="2">
    <source>
        <dbReference type="Proteomes" id="UP000792457"/>
    </source>
</evidence>
<dbReference type="Proteomes" id="UP000792457">
    <property type="component" value="Unassembled WGS sequence"/>
</dbReference>
<name>A0A8K0K8C7_LADFU</name>
<dbReference type="GO" id="GO:0003676">
    <property type="term" value="F:nucleic acid binding"/>
    <property type="evidence" value="ECO:0007669"/>
    <property type="project" value="InterPro"/>
</dbReference>
<protein>
    <submittedName>
        <fullName evidence="1">Uncharacterized protein</fullName>
    </submittedName>
</protein>
<dbReference type="AlphaFoldDB" id="A0A8K0K8C7"/>
<accession>A0A8K0K8C7</accession>
<gene>
    <name evidence="1" type="ORF">J437_LFUL009798</name>
</gene>